<dbReference type="AlphaFoldDB" id="A0A7T2LMX3"/>
<dbReference type="KEGG" id="sflv:IC614_02980"/>
<evidence type="ECO:0000313" key="2">
    <source>
        <dbReference type="EMBL" id="QPQ55582.1"/>
    </source>
</evidence>
<proteinExistence type="predicted"/>
<dbReference type="Proteomes" id="UP000594873">
    <property type="component" value="Chromosome"/>
</dbReference>
<reference evidence="2 3" key="1">
    <citation type="submission" date="2020-11" db="EMBL/GenBank/DDBJ databases">
        <title>Genome seq and assembly of Sphingosinicella sp.</title>
        <authorList>
            <person name="Chhetri G."/>
        </authorList>
    </citation>
    <scope>NUCLEOTIDE SEQUENCE [LARGE SCALE GENOMIC DNA]</scope>
    <source>
        <strain evidence="2 3">UDD2</strain>
    </source>
</reference>
<evidence type="ECO:0000313" key="3">
    <source>
        <dbReference type="Proteomes" id="UP000594873"/>
    </source>
</evidence>
<organism evidence="2 3">
    <name type="scientific">Allosphingosinicella flava</name>
    <dbReference type="NCBI Taxonomy" id="2771430"/>
    <lineage>
        <taxon>Bacteria</taxon>
        <taxon>Pseudomonadati</taxon>
        <taxon>Pseudomonadota</taxon>
        <taxon>Alphaproteobacteria</taxon>
        <taxon>Sphingomonadales</taxon>
        <taxon>Sphingomonadaceae</taxon>
        <taxon>Allosphingosinicella</taxon>
    </lineage>
</organism>
<feature type="region of interest" description="Disordered" evidence="1">
    <location>
        <begin position="159"/>
        <end position="179"/>
    </location>
</feature>
<gene>
    <name evidence="2" type="ORF">IC614_02980</name>
</gene>
<name>A0A7T2LMX3_9SPHN</name>
<dbReference type="EMBL" id="CP065592">
    <property type="protein sequence ID" value="QPQ55582.1"/>
    <property type="molecule type" value="Genomic_DNA"/>
</dbReference>
<evidence type="ECO:0000256" key="1">
    <source>
        <dbReference type="SAM" id="MobiDB-lite"/>
    </source>
</evidence>
<accession>A0A7T2LMX3</accession>
<protein>
    <submittedName>
        <fullName evidence="2">Uncharacterized protein</fullName>
    </submittedName>
</protein>
<dbReference type="RefSeq" id="WP_200972254.1">
    <property type="nucleotide sequence ID" value="NZ_CP065592.1"/>
</dbReference>
<keyword evidence="3" id="KW-1185">Reference proteome</keyword>
<sequence length="222" mass="24084">MATDLITTGKADGSMRELARLALSTDWTSEKGMAVLNGADPQDAIAAYESGLKPLAEAEPNFDGPGSKGLRDWLKPIGMKISPSMAPEVCSTWLTAVVMALSDFPAKAATQAARNAIRTPMQFLNEVDGHVRAEAEKLMDAHRYALRRLRWMQEDIQRAAKPEQPQIASPGEDGRPLTNDEIRALSGSFRRIGLTNGWLTQEQIDAAEAETAPPLDITKDAA</sequence>